<dbReference type="AlphaFoldDB" id="A0A2B7XS71"/>
<dbReference type="PANTHER" id="PTHR24409">
    <property type="entry name" value="ZINC FINGER PROTEIN 142"/>
    <property type="match status" value="1"/>
</dbReference>
<evidence type="ECO:0000256" key="2">
    <source>
        <dbReference type="ARBA" id="ARBA00022737"/>
    </source>
</evidence>
<dbReference type="Pfam" id="PF12171">
    <property type="entry name" value="zf-C2H2_jaz"/>
    <property type="match status" value="2"/>
</dbReference>
<evidence type="ECO:0000256" key="1">
    <source>
        <dbReference type="ARBA" id="ARBA00022723"/>
    </source>
</evidence>
<dbReference type="InterPro" id="IPR013087">
    <property type="entry name" value="Znf_C2H2_type"/>
</dbReference>
<reference evidence="7 8" key="1">
    <citation type="submission" date="2017-10" db="EMBL/GenBank/DDBJ databases">
        <title>Comparative genomics in systemic dimorphic fungi from Ajellomycetaceae.</title>
        <authorList>
            <person name="Munoz J.F."/>
            <person name="Mcewen J.G."/>
            <person name="Clay O.K."/>
            <person name="Cuomo C.A."/>
        </authorList>
    </citation>
    <scope>NUCLEOTIDE SEQUENCE [LARGE SCALE GENOMIC DNA]</scope>
    <source>
        <strain evidence="7 8">UAMH7299</strain>
    </source>
</reference>
<dbReference type="PANTHER" id="PTHR24409:SF295">
    <property type="entry name" value="AZ2-RELATED"/>
    <property type="match status" value="1"/>
</dbReference>
<dbReference type="SMART" id="SM00355">
    <property type="entry name" value="ZnF_C2H2"/>
    <property type="match status" value="7"/>
</dbReference>
<dbReference type="STRING" id="1447883.A0A2B7XS71"/>
<sequence length="304" mass="34988">MSYECDTCTRCFASQSACNQHMNAIDHWAPRYDCETCTRDFVSQRAADQHMDSRDHWAPKIECERCDRKFHTQTAADQHMGARGHWAPKVECEICEKMFFTQTAADQHMKSLKHWRDYCADCDRHFMNGNNLRIHLNSKTHRGKNVPCPFCKVPFTTASGLSHHLEAGACTSARSLNRESIHHIIRERDPNGLITSKQIGWHTGEMNSTYSSTSSAYNGDSWECYICHREFKTVKSLDSHINSPIHKTKVYHCPNSRGRCERQFVSLAGMFNHLESESCDFMRFEKVQGQVANVLEGRRLISFG</sequence>
<dbReference type="EMBL" id="PDNA01000127">
    <property type="protein sequence ID" value="PGH11809.1"/>
    <property type="molecule type" value="Genomic_DNA"/>
</dbReference>
<dbReference type="PROSITE" id="PS00028">
    <property type="entry name" value="ZINC_FINGER_C2H2_1"/>
    <property type="match status" value="5"/>
</dbReference>
<dbReference type="Gene3D" id="3.30.160.60">
    <property type="entry name" value="Classic Zinc Finger"/>
    <property type="match status" value="4"/>
</dbReference>
<dbReference type="GO" id="GO:0000977">
    <property type="term" value="F:RNA polymerase II transcription regulatory region sequence-specific DNA binding"/>
    <property type="evidence" value="ECO:0007669"/>
    <property type="project" value="TreeGrafter"/>
</dbReference>
<dbReference type="SUPFAM" id="SSF57667">
    <property type="entry name" value="beta-beta-alpha zinc fingers"/>
    <property type="match status" value="4"/>
</dbReference>
<name>A0A2B7XS71_POLH7</name>
<dbReference type="InterPro" id="IPR036236">
    <property type="entry name" value="Znf_C2H2_sf"/>
</dbReference>
<keyword evidence="1" id="KW-0479">Metal-binding</keyword>
<comment type="caution">
    <text evidence="7">The sequence shown here is derived from an EMBL/GenBank/DDBJ whole genome shotgun (WGS) entry which is preliminary data.</text>
</comment>
<evidence type="ECO:0000256" key="5">
    <source>
        <dbReference type="PROSITE-ProRule" id="PRU00042"/>
    </source>
</evidence>
<proteinExistence type="predicted"/>
<keyword evidence="8" id="KW-1185">Reference proteome</keyword>
<evidence type="ECO:0000313" key="8">
    <source>
        <dbReference type="Proteomes" id="UP000224634"/>
    </source>
</evidence>
<accession>A0A2B7XS71</accession>
<evidence type="ECO:0000256" key="4">
    <source>
        <dbReference type="ARBA" id="ARBA00022833"/>
    </source>
</evidence>
<keyword evidence="3 5" id="KW-0863">Zinc-finger</keyword>
<evidence type="ECO:0000259" key="6">
    <source>
        <dbReference type="PROSITE" id="PS50157"/>
    </source>
</evidence>
<feature type="domain" description="C2H2-type" evidence="6">
    <location>
        <begin position="3"/>
        <end position="32"/>
    </location>
</feature>
<dbReference type="GO" id="GO:0000981">
    <property type="term" value="F:DNA-binding transcription factor activity, RNA polymerase II-specific"/>
    <property type="evidence" value="ECO:0007669"/>
    <property type="project" value="TreeGrafter"/>
</dbReference>
<dbReference type="PROSITE" id="PS50157">
    <property type="entry name" value="ZINC_FINGER_C2H2_2"/>
    <property type="match status" value="2"/>
</dbReference>
<dbReference type="InterPro" id="IPR022755">
    <property type="entry name" value="Znf_C2H2_jaz"/>
</dbReference>
<dbReference type="GO" id="GO:0005634">
    <property type="term" value="C:nucleus"/>
    <property type="evidence" value="ECO:0007669"/>
    <property type="project" value="TreeGrafter"/>
</dbReference>
<dbReference type="OrthoDB" id="6077919at2759"/>
<protein>
    <recommendedName>
        <fullName evidence="6">C2H2-type domain-containing protein</fullName>
    </recommendedName>
</protein>
<dbReference type="GO" id="GO:0008270">
    <property type="term" value="F:zinc ion binding"/>
    <property type="evidence" value="ECO:0007669"/>
    <property type="project" value="UniProtKB-KW"/>
</dbReference>
<feature type="domain" description="C2H2-type" evidence="6">
    <location>
        <begin position="117"/>
        <end position="146"/>
    </location>
</feature>
<organism evidence="7 8">
    <name type="scientific">Polytolypa hystricis (strain UAMH7299)</name>
    <dbReference type="NCBI Taxonomy" id="1447883"/>
    <lineage>
        <taxon>Eukaryota</taxon>
        <taxon>Fungi</taxon>
        <taxon>Dikarya</taxon>
        <taxon>Ascomycota</taxon>
        <taxon>Pezizomycotina</taxon>
        <taxon>Eurotiomycetes</taxon>
        <taxon>Eurotiomycetidae</taxon>
        <taxon>Onygenales</taxon>
        <taxon>Onygenales incertae sedis</taxon>
        <taxon>Polytolypa</taxon>
    </lineage>
</organism>
<evidence type="ECO:0000313" key="7">
    <source>
        <dbReference type="EMBL" id="PGH11809.1"/>
    </source>
</evidence>
<dbReference type="Proteomes" id="UP000224634">
    <property type="component" value="Unassembled WGS sequence"/>
</dbReference>
<dbReference type="Pfam" id="PF12874">
    <property type="entry name" value="zf-met"/>
    <property type="match status" value="1"/>
</dbReference>
<evidence type="ECO:0000256" key="3">
    <source>
        <dbReference type="ARBA" id="ARBA00022771"/>
    </source>
</evidence>
<gene>
    <name evidence="7" type="ORF">AJ80_06967</name>
</gene>
<keyword evidence="4" id="KW-0862">Zinc</keyword>
<keyword evidence="2" id="KW-0677">Repeat</keyword>